<dbReference type="NCBIfam" id="TIGR01180">
    <property type="entry name" value="aman2_put"/>
    <property type="match status" value="1"/>
</dbReference>
<gene>
    <name evidence="4" type="ORF">IC609_15535</name>
</gene>
<protein>
    <submittedName>
        <fullName evidence="4">GH92 family glycosyl hydrolase</fullName>
        <ecNumber evidence="4">3.2.1.-</ecNumber>
    </submittedName>
</protein>
<dbReference type="FunFam" id="1.20.1050.60:FF:000001">
    <property type="entry name" value="Putative alpha-1,2-mannosidase"/>
    <property type="match status" value="1"/>
</dbReference>
<dbReference type="EMBL" id="JACYFT010000005">
    <property type="protein sequence ID" value="MBD8051948.1"/>
    <property type="molecule type" value="Genomic_DNA"/>
</dbReference>
<dbReference type="PANTHER" id="PTHR12143">
    <property type="entry name" value="PEPTIDE N-GLYCANASE PNGASE -RELATED"/>
    <property type="match status" value="1"/>
</dbReference>
<dbReference type="Gene3D" id="1.20.1050.60">
    <property type="entry name" value="alpha-1,2-mannosidase"/>
    <property type="match status" value="1"/>
</dbReference>
<dbReference type="PROSITE" id="PS51318">
    <property type="entry name" value="TAT"/>
    <property type="match status" value="1"/>
</dbReference>
<proteinExistence type="predicted"/>
<keyword evidence="1" id="KW-0732">Signal</keyword>
<dbReference type="Gene3D" id="2.70.98.10">
    <property type="match status" value="1"/>
</dbReference>
<evidence type="ECO:0000313" key="5">
    <source>
        <dbReference type="Proteomes" id="UP000647424"/>
    </source>
</evidence>
<evidence type="ECO:0000313" key="4">
    <source>
        <dbReference type="EMBL" id="MBD8051948.1"/>
    </source>
</evidence>
<dbReference type="InterPro" id="IPR006311">
    <property type="entry name" value="TAT_signal"/>
</dbReference>
<evidence type="ECO:0000259" key="2">
    <source>
        <dbReference type="Pfam" id="PF07971"/>
    </source>
</evidence>
<evidence type="ECO:0000256" key="1">
    <source>
        <dbReference type="SAM" id="SignalP"/>
    </source>
</evidence>
<dbReference type="Pfam" id="PF17678">
    <property type="entry name" value="Glyco_hydro_92N"/>
    <property type="match status" value="1"/>
</dbReference>
<feature type="domain" description="Glycosyl hydrolase family 92" evidence="2">
    <location>
        <begin position="274"/>
        <end position="746"/>
    </location>
</feature>
<organism evidence="4 5">
    <name type="scientific">Limnohabitans radicicola</name>
    <dbReference type="NCBI Taxonomy" id="2771427"/>
    <lineage>
        <taxon>Bacteria</taxon>
        <taxon>Pseudomonadati</taxon>
        <taxon>Pseudomonadota</taxon>
        <taxon>Betaproteobacteria</taxon>
        <taxon>Burkholderiales</taxon>
        <taxon>Comamonadaceae</taxon>
        <taxon>Limnohabitans</taxon>
    </lineage>
</organism>
<dbReference type="GO" id="GO:0016798">
    <property type="term" value="F:hydrolase activity, acting on glycosyl bonds"/>
    <property type="evidence" value="ECO:0007669"/>
    <property type="project" value="UniProtKB-KW"/>
</dbReference>
<feature type="chain" id="PRO_5036966185" evidence="1">
    <location>
        <begin position="29"/>
        <end position="750"/>
    </location>
</feature>
<dbReference type="InterPro" id="IPR014718">
    <property type="entry name" value="GH-type_carb-bd"/>
</dbReference>
<dbReference type="GO" id="GO:0006516">
    <property type="term" value="P:glycoprotein catabolic process"/>
    <property type="evidence" value="ECO:0007669"/>
    <property type="project" value="TreeGrafter"/>
</dbReference>
<evidence type="ECO:0000259" key="3">
    <source>
        <dbReference type="Pfam" id="PF17678"/>
    </source>
</evidence>
<dbReference type="InterPro" id="IPR012939">
    <property type="entry name" value="Glyco_hydro_92"/>
</dbReference>
<dbReference type="Gene3D" id="1.20.1610.10">
    <property type="entry name" value="alpha-1,2-mannosidases domains"/>
    <property type="match status" value="1"/>
</dbReference>
<sequence length="750" mass="83314">MKSISSARRRWMLGAGLAASGLASPALAAPAADQSTDRTWTRYVNPFVGTDGTGHTFPGATVPFGMVAPSPDNADRGWDYTSGYQFQNPRILGFSNTHISGAGIPDLGDVLLMPSQGKAWHAGSVHFSAHKARRSEMAEPGYYSVQLPSHQVKVELTATPRVALHRYTFERPGRVQVLVDVQHGLHFNEPHRVKDALSNLNAAQGEITGTVHSVAWVERQASFIVQFDRPVLHAELLPMPSGHKAQRYVLTFEVDATRRLGARVALSTVDEAGARNNLQEVLGLDFETARNQANQHWNDLLGRIEIEAPLTQKRIFYTALYHALIHPSDIADRDGRVRGPRGEVIQTRSGHYYSTLSLWDTFRAVHPLLTLIVPERVDGMVQSMLEHHAQQGFLPLWTAWGRETYCMIGNPALPVIADAVAKGFKGFDHQEALRAMVETSTRPRPQAPEWAQRSWDLLDRHGYLPFDLEPHGEAVSKTLELGYGDDAVARVARTLGQTETAQRFAQRAKGYQHLWDAQTRVMRGRDSRGLWREPFNPDTPTSPLNNPGDYTEANAWQYTLTPALHDPSGLRTLMGGPEGMERWLDHYFTRRSQVNKHLGQEALIGQNAHGNEPSHHAAWLYALTPSPWKGHALVERIARRFYQDGPHGLVGNDDCGQMSAWLIFATLGLYPVTPGQGQYMTGLPLVRQARIHLASGTLRLRTGASPPIARQRPHRVEVRLDGQALSASTPITHQALLQARTLDFQVVTIS</sequence>
<dbReference type="RefSeq" id="WP_191820437.1">
    <property type="nucleotide sequence ID" value="NZ_JACYFT010000005.1"/>
</dbReference>
<dbReference type="SUPFAM" id="SSF48208">
    <property type="entry name" value="Six-hairpin glycosidases"/>
    <property type="match status" value="1"/>
</dbReference>
<dbReference type="EC" id="3.2.1.-" evidence="4"/>
<feature type="domain" description="Glycosyl hydrolase family 92 N-terminal" evidence="3">
    <location>
        <begin position="43"/>
        <end position="267"/>
    </location>
</feature>
<dbReference type="GO" id="GO:0000224">
    <property type="term" value="F:peptide-N4-(N-acetyl-beta-glucosaminyl)asparagine amidase activity"/>
    <property type="evidence" value="ECO:0007669"/>
    <property type="project" value="TreeGrafter"/>
</dbReference>
<accession>A0A927FJX0</accession>
<dbReference type="InterPro" id="IPR050883">
    <property type="entry name" value="PNGase"/>
</dbReference>
<dbReference type="Pfam" id="PF07971">
    <property type="entry name" value="Glyco_hydro_92"/>
    <property type="match status" value="1"/>
</dbReference>
<dbReference type="Gene3D" id="3.30.2080.10">
    <property type="entry name" value="GH92 mannosidase domain"/>
    <property type="match status" value="1"/>
</dbReference>
<dbReference type="GO" id="GO:0005975">
    <property type="term" value="P:carbohydrate metabolic process"/>
    <property type="evidence" value="ECO:0007669"/>
    <property type="project" value="InterPro"/>
</dbReference>
<dbReference type="AlphaFoldDB" id="A0A927FJX0"/>
<comment type="caution">
    <text evidence="4">The sequence shown here is derived from an EMBL/GenBank/DDBJ whole genome shotgun (WGS) entry which is preliminary data.</text>
</comment>
<keyword evidence="5" id="KW-1185">Reference proteome</keyword>
<keyword evidence="4" id="KW-0378">Hydrolase</keyword>
<dbReference type="InterPro" id="IPR008928">
    <property type="entry name" value="6-hairpin_glycosidase_sf"/>
</dbReference>
<dbReference type="PANTHER" id="PTHR12143:SF39">
    <property type="entry name" value="SECRETED PROTEIN"/>
    <property type="match status" value="1"/>
</dbReference>
<dbReference type="InterPro" id="IPR041371">
    <property type="entry name" value="GH92_N"/>
</dbReference>
<dbReference type="GO" id="GO:0030246">
    <property type="term" value="F:carbohydrate binding"/>
    <property type="evidence" value="ECO:0007669"/>
    <property type="project" value="InterPro"/>
</dbReference>
<name>A0A927FJX0_9BURK</name>
<dbReference type="GO" id="GO:0005829">
    <property type="term" value="C:cytosol"/>
    <property type="evidence" value="ECO:0007669"/>
    <property type="project" value="TreeGrafter"/>
</dbReference>
<keyword evidence="4" id="KW-0326">Glycosidase</keyword>
<reference evidence="4" key="1">
    <citation type="submission" date="2020-09" db="EMBL/GenBank/DDBJ databases">
        <title>Genome seq and assembly of Limnohabitants sp.</title>
        <authorList>
            <person name="Chhetri G."/>
        </authorList>
    </citation>
    <scope>NUCLEOTIDE SEQUENCE</scope>
    <source>
        <strain evidence="4">JUR4</strain>
    </source>
</reference>
<dbReference type="InterPro" id="IPR005887">
    <property type="entry name" value="GH92_a_mannosidase_put"/>
</dbReference>
<dbReference type="Proteomes" id="UP000647424">
    <property type="component" value="Unassembled WGS sequence"/>
</dbReference>
<feature type="signal peptide" evidence="1">
    <location>
        <begin position="1"/>
        <end position="28"/>
    </location>
</feature>